<feature type="transmembrane region" description="Helical" evidence="10">
    <location>
        <begin position="232"/>
        <end position="249"/>
    </location>
</feature>
<dbReference type="InterPro" id="IPR006153">
    <property type="entry name" value="Cation/H_exchanger_TM"/>
</dbReference>
<organism evidence="12 13">
    <name type="scientific">Teichococcus deserti</name>
    <dbReference type="NCBI Taxonomy" id="1817963"/>
    <lineage>
        <taxon>Bacteria</taxon>
        <taxon>Pseudomonadati</taxon>
        <taxon>Pseudomonadota</taxon>
        <taxon>Alphaproteobacteria</taxon>
        <taxon>Acetobacterales</taxon>
        <taxon>Roseomonadaceae</taxon>
        <taxon>Roseomonas</taxon>
    </lineage>
</organism>
<dbReference type="GO" id="GO:0098719">
    <property type="term" value="P:sodium ion import across plasma membrane"/>
    <property type="evidence" value="ECO:0007669"/>
    <property type="project" value="TreeGrafter"/>
</dbReference>
<feature type="transmembrane region" description="Helical" evidence="10">
    <location>
        <begin position="209"/>
        <end position="226"/>
    </location>
</feature>
<feature type="transmembrane region" description="Helical" evidence="10">
    <location>
        <begin position="345"/>
        <end position="367"/>
    </location>
</feature>
<dbReference type="Pfam" id="PF00999">
    <property type="entry name" value="Na_H_Exchanger"/>
    <property type="match status" value="1"/>
</dbReference>
<keyword evidence="4 10" id="KW-0812">Transmembrane</keyword>
<evidence type="ECO:0000256" key="2">
    <source>
        <dbReference type="ARBA" id="ARBA00022448"/>
    </source>
</evidence>
<dbReference type="RefSeq" id="WP_076960240.1">
    <property type="nucleotide sequence ID" value="NZ_MLCO01000346.1"/>
</dbReference>
<sequence length="513" mass="53646">MLLFENILLLMLVAILALQFSRGLAIPYPAVLAAAGVAVAALPSVPVVAIDPALALALFIAPALLDSAYDLPPRELRRHWAPLLALAVLAVLLSAAAVAWLGMAWAGLPAVAALALGAVVAPPDAAAASAMLGRLSLPRSTVTVLKGESLFNDAAALLLLAAALELAAAPDEGFSTLMLHLAPAVPGGLLFGYAAGRLYLLLARQLKGTLGGILFQFVGTFGTWIIAERLHLSAILAVVAYGMTIARTAPYRSSARERVHAYSVWESTVFLLNVLAFFLLGLQARDILLRLEPAPLREALALAGLVLLVVILVRLAWVFLYGGLARALAGRGWLAEAPGWRQSLLAGWCGMRGLVTLAAALALPADFPGRDPIVISALGVVLGTLVLQGLTLVPLVRALGFDGDDGVTQELAFARTALLDAALAALPAEGEAAAALRDEYRAAREVAASGENPRAVRDIDALKRAGIAAKRECLAGLRRSGRISDDVFHALEQELDWAELAATPADRQAIIEG</sequence>
<feature type="transmembrane region" description="Helical" evidence="10">
    <location>
        <begin position="261"/>
        <end position="280"/>
    </location>
</feature>
<reference evidence="12 13" key="1">
    <citation type="submission" date="2016-10" db="EMBL/GenBank/DDBJ databases">
        <title>Draft Genome sequence of Roseomonas sp. strain M3.</title>
        <authorList>
            <person name="Subhash Y."/>
            <person name="Lee S."/>
        </authorList>
    </citation>
    <scope>NUCLEOTIDE SEQUENCE [LARGE SCALE GENOMIC DNA]</scope>
    <source>
        <strain evidence="12 13">M3</strain>
    </source>
</reference>
<feature type="transmembrane region" description="Helical" evidence="10">
    <location>
        <begin position="80"/>
        <end position="102"/>
    </location>
</feature>
<evidence type="ECO:0000256" key="10">
    <source>
        <dbReference type="SAM" id="Phobius"/>
    </source>
</evidence>
<dbReference type="InterPro" id="IPR018422">
    <property type="entry name" value="Cation/H_exchanger_CPA1"/>
</dbReference>
<dbReference type="AlphaFoldDB" id="A0A1V2GWQ8"/>
<evidence type="ECO:0000256" key="4">
    <source>
        <dbReference type="ARBA" id="ARBA00022692"/>
    </source>
</evidence>
<feature type="transmembrane region" description="Helical" evidence="10">
    <location>
        <begin position="33"/>
        <end position="59"/>
    </location>
</feature>
<name>A0A1V2GWQ8_9PROT</name>
<keyword evidence="6" id="KW-0915">Sodium</keyword>
<proteinExistence type="predicted"/>
<dbReference type="OrthoDB" id="9809206at2"/>
<keyword evidence="3" id="KW-1003">Cell membrane</keyword>
<dbReference type="Proteomes" id="UP000188879">
    <property type="component" value="Unassembled WGS sequence"/>
</dbReference>
<keyword evidence="7" id="KW-0406">Ion transport</keyword>
<feature type="transmembrane region" description="Helical" evidence="10">
    <location>
        <begin position="108"/>
        <end position="129"/>
    </location>
</feature>
<evidence type="ECO:0000313" key="13">
    <source>
        <dbReference type="Proteomes" id="UP000188879"/>
    </source>
</evidence>
<evidence type="ECO:0000256" key="6">
    <source>
        <dbReference type="ARBA" id="ARBA00023053"/>
    </source>
</evidence>
<evidence type="ECO:0000256" key="1">
    <source>
        <dbReference type="ARBA" id="ARBA00004651"/>
    </source>
</evidence>
<keyword evidence="8 10" id="KW-0472">Membrane</keyword>
<dbReference type="GO" id="GO:0015386">
    <property type="term" value="F:potassium:proton antiporter activity"/>
    <property type="evidence" value="ECO:0007669"/>
    <property type="project" value="TreeGrafter"/>
</dbReference>
<keyword evidence="5 10" id="KW-1133">Transmembrane helix</keyword>
<feature type="transmembrane region" description="Helical" evidence="10">
    <location>
        <begin position="150"/>
        <end position="169"/>
    </location>
</feature>
<feature type="transmembrane region" description="Helical" evidence="10">
    <location>
        <begin position="373"/>
        <end position="393"/>
    </location>
</feature>
<dbReference type="PANTHER" id="PTHR10110:SF86">
    <property type="entry name" value="SODIUM_HYDROGEN EXCHANGER 7"/>
    <property type="match status" value="1"/>
</dbReference>
<keyword evidence="2" id="KW-0813">Transport</keyword>
<feature type="domain" description="Cation/H+ exchanger transmembrane" evidence="11">
    <location>
        <begin position="11"/>
        <end position="397"/>
    </location>
</feature>
<keyword evidence="9" id="KW-0739">Sodium transport</keyword>
<gene>
    <name evidence="12" type="ORF">BKE38_26355</name>
</gene>
<feature type="transmembrane region" description="Helical" evidence="10">
    <location>
        <begin position="300"/>
        <end position="324"/>
    </location>
</feature>
<dbReference type="EMBL" id="MLCO01000346">
    <property type="protein sequence ID" value="ONG45573.1"/>
    <property type="molecule type" value="Genomic_DNA"/>
</dbReference>
<protein>
    <submittedName>
        <fullName evidence="12">Sodium:proton antiporter</fullName>
    </submittedName>
</protein>
<evidence type="ECO:0000256" key="8">
    <source>
        <dbReference type="ARBA" id="ARBA00023136"/>
    </source>
</evidence>
<evidence type="ECO:0000313" key="12">
    <source>
        <dbReference type="EMBL" id="ONG45573.1"/>
    </source>
</evidence>
<comment type="caution">
    <text evidence="12">The sequence shown here is derived from an EMBL/GenBank/DDBJ whole genome shotgun (WGS) entry which is preliminary data.</text>
</comment>
<evidence type="ECO:0000256" key="7">
    <source>
        <dbReference type="ARBA" id="ARBA00023065"/>
    </source>
</evidence>
<feature type="transmembrane region" description="Helical" evidence="10">
    <location>
        <begin position="181"/>
        <end position="202"/>
    </location>
</feature>
<dbReference type="PANTHER" id="PTHR10110">
    <property type="entry name" value="SODIUM/HYDROGEN EXCHANGER"/>
    <property type="match status" value="1"/>
</dbReference>
<evidence type="ECO:0000256" key="9">
    <source>
        <dbReference type="ARBA" id="ARBA00023201"/>
    </source>
</evidence>
<comment type="subcellular location">
    <subcellularLocation>
        <location evidence="1">Cell membrane</location>
        <topology evidence="1">Multi-pass membrane protein</topology>
    </subcellularLocation>
</comment>
<accession>A0A1V2GWQ8</accession>
<evidence type="ECO:0000256" key="3">
    <source>
        <dbReference type="ARBA" id="ARBA00022475"/>
    </source>
</evidence>
<dbReference type="GO" id="GO:0005886">
    <property type="term" value="C:plasma membrane"/>
    <property type="evidence" value="ECO:0007669"/>
    <property type="project" value="UniProtKB-SubCell"/>
</dbReference>
<evidence type="ECO:0000256" key="5">
    <source>
        <dbReference type="ARBA" id="ARBA00022989"/>
    </source>
</evidence>
<dbReference type="GO" id="GO:0051453">
    <property type="term" value="P:regulation of intracellular pH"/>
    <property type="evidence" value="ECO:0007669"/>
    <property type="project" value="TreeGrafter"/>
</dbReference>
<keyword evidence="13" id="KW-1185">Reference proteome</keyword>
<evidence type="ECO:0000259" key="11">
    <source>
        <dbReference type="Pfam" id="PF00999"/>
    </source>
</evidence>
<dbReference type="Gene3D" id="6.10.140.1330">
    <property type="match status" value="1"/>
</dbReference>
<dbReference type="GO" id="GO:0015385">
    <property type="term" value="F:sodium:proton antiporter activity"/>
    <property type="evidence" value="ECO:0007669"/>
    <property type="project" value="InterPro"/>
</dbReference>